<dbReference type="Pfam" id="PF07690">
    <property type="entry name" value="MFS_1"/>
    <property type="match status" value="1"/>
</dbReference>
<evidence type="ECO:0000256" key="5">
    <source>
        <dbReference type="ARBA" id="ARBA00023136"/>
    </source>
</evidence>
<keyword evidence="3 6" id="KW-0812">Transmembrane</keyword>
<evidence type="ECO:0000313" key="8">
    <source>
        <dbReference type="EMBL" id="VUX30067.1"/>
    </source>
</evidence>
<keyword evidence="5 6" id="KW-0472">Membrane</keyword>
<keyword evidence="4 6" id="KW-1133">Transmembrane helix</keyword>
<reference evidence="8 9" key="1">
    <citation type="submission" date="2019-07" db="EMBL/GenBank/DDBJ databases">
        <authorList>
            <person name="Hibberd C M."/>
            <person name="Gehrig L. J."/>
            <person name="Chang H.-W."/>
            <person name="Venkatesh S."/>
        </authorList>
    </citation>
    <scope>NUCLEOTIDE SEQUENCE [LARGE SCALE GENOMIC DNA]</scope>
    <source>
        <strain evidence="8">Bifidobacterium_longum_subsp_infantis_JG_Bg463</strain>
    </source>
</reference>
<evidence type="ECO:0000256" key="6">
    <source>
        <dbReference type="SAM" id="Phobius"/>
    </source>
</evidence>
<feature type="domain" description="Major facilitator superfamily (MFS) profile" evidence="7">
    <location>
        <begin position="7"/>
        <end position="202"/>
    </location>
</feature>
<evidence type="ECO:0000313" key="9">
    <source>
        <dbReference type="Proteomes" id="UP000345266"/>
    </source>
</evidence>
<dbReference type="InterPro" id="IPR036259">
    <property type="entry name" value="MFS_trans_sf"/>
</dbReference>
<dbReference type="InterPro" id="IPR020846">
    <property type="entry name" value="MFS_dom"/>
</dbReference>
<feature type="transmembrane region" description="Helical" evidence="6">
    <location>
        <begin position="164"/>
        <end position="186"/>
    </location>
</feature>
<protein>
    <submittedName>
        <fullName evidence="8">Major Facilitator Superfamily protein</fullName>
    </submittedName>
</protein>
<dbReference type="GO" id="GO:0005886">
    <property type="term" value="C:plasma membrane"/>
    <property type="evidence" value="ECO:0007669"/>
    <property type="project" value="UniProtKB-SubCell"/>
</dbReference>
<dbReference type="SUPFAM" id="SSF103473">
    <property type="entry name" value="MFS general substrate transporter"/>
    <property type="match status" value="1"/>
</dbReference>
<evidence type="ECO:0000256" key="3">
    <source>
        <dbReference type="ARBA" id="ARBA00022692"/>
    </source>
</evidence>
<proteinExistence type="predicted"/>
<dbReference type="AlphaFoldDB" id="A0A564VCR2"/>
<dbReference type="GO" id="GO:0022857">
    <property type="term" value="F:transmembrane transporter activity"/>
    <property type="evidence" value="ECO:0007669"/>
    <property type="project" value="InterPro"/>
</dbReference>
<dbReference type="Gene3D" id="1.20.1250.20">
    <property type="entry name" value="MFS general substrate transporter like domains"/>
    <property type="match status" value="1"/>
</dbReference>
<feature type="transmembrane region" description="Helical" evidence="6">
    <location>
        <begin position="12"/>
        <end position="37"/>
    </location>
</feature>
<feature type="transmembrane region" description="Helical" evidence="6">
    <location>
        <begin position="100"/>
        <end position="125"/>
    </location>
</feature>
<feature type="transmembrane region" description="Helical" evidence="6">
    <location>
        <begin position="43"/>
        <end position="65"/>
    </location>
</feature>
<dbReference type="PANTHER" id="PTHR23513">
    <property type="entry name" value="INTEGRAL MEMBRANE EFFLUX PROTEIN-RELATED"/>
    <property type="match status" value="1"/>
</dbReference>
<dbReference type="EMBL" id="CABHNT010000006">
    <property type="protein sequence ID" value="VUX30067.1"/>
    <property type="molecule type" value="Genomic_DNA"/>
</dbReference>
<evidence type="ECO:0000256" key="2">
    <source>
        <dbReference type="ARBA" id="ARBA00022475"/>
    </source>
</evidence>
<gene>
    <name evidence="8" type="ORF">BLJG463_00531</name>
</gene>
<comment type="subcellular location">
    <subcellularLocation>
        <location evidence="1">Cell membrane</location>
        <topology evidence="1">Multi-pass membrane protein</topology>
    </subcellularLocation>
</comment>
<feature type="transmembrane region" description="Helical" evidence="6">
    <location>
        <begin position="77"/>
        <end position="94"/>
    </location>
</feature>
<sequence>MVTVWALTKRVFLSAIILGAMVNIACVASITGAQIMLAARGTSAVMIGLLGTAMGVSTLVGSLLANKLVDMVPTGRLIAGALALFAVSQMPLLFLHSYAAILICQILAGLPFPALNAGLLGFLYGKTPDNMQGRASAVFETTVGILGAACPAMVGWLLQQPDLGFTAVMGVAVACSVAGLAISLAGPLRSIPTPERWSEVAL</sequence>
<organism evidence="8 9">
    <name type="scientific">Bifidobacterium longum subsp. infantis</name>
    <dbReference type="NCBI Taxonomy" id="1682"/>
    <lineage>
        <taxon>Bacteria</taxon>
        <taxon>Bacillati</taxon>
        <taxon>Actinomycetota</taxon>
        <taxon>Actinomycetes</taxon>
        <taxon>Bifidobacteriales</taxon>
        <taxon>Bifidobacteriaceae</taxon>
        <taxon>Bifidobacterium</taxon>
    </lineage>
</organism>
<accession>A0A564VCR2</accession>
<dbReference type="PANTHER" id="PTHR23513:SF6">
    <property type="entry name" value="MAJOR FACILITATOR SUPERFAMILY ASSOCIATED DOMAIN-CONTAINING PROTEIN"/>
    <property type="match status" value="1"/>
</dbReference>
<dbReference type="InterPro" id="IPR011701">
    <property type="entry name" value="MFS"/>
</dbReference>
<evidence type="ECO:0000256" key="4">
    <source>
        <dbReference type="ARBA" id="ARBA00022989"/>
    </source>
</evidence>
<dbReference type="Proteomes" id="UP000345266">
    <property type="component" value="Unassembled WGS sequence"/>
</dbReference>
<evidence type="ECO:0000259" key="7">
    <source>
        <dbReference type="PROSITE" id="PS50850"/>
    </source>
</evidence>
<dbReference type="PROSITE" id="PS50850">
    <property type="entry name" value="MFS"/>
    <property type="match status" value="1"/>
</dbReference>
<name>A0A564VCR2_BIFLI</name>
<keyword evidence="2" id="KW-1003">Cell membrane</keyword>
<evidence type="ECO:0000256" key="1">
    <source>
        <dbReference type="ARBA" id="ARBA00004651"/>
    </source>
</evidence>
<feature type="transmembrane region" description="Helical" evidence="6">
    <location>
        <begin position="137"/>
        <end position="158"/>
    </location>
</feature>